<protein>
    <submittedName>
        <fullName evidence="2">Uncharacterized protein</fullName>
    </submittedName>
</protein>
<dbReference type="Proteomes" id="UP000326857">
    <property type="component" value="Unassembled WGS sequence"/>
</dbReference>
<feature type="compositionally biased region" description="Basic and acidic residues" evidence="1">
    <location>
        <begin position="88"/>
        <end position="114"/>
    </location>
</feature>
<evidence type="ECO:0000256" key="1">
    <source>
        <dbReference type="SAM" id="MobiDB-lite"/>
    </source>
</evidence>
<feature type="compositionally biased region" description="Basic and acidic residues" evidence="1">
    <location>
        <begin position="38"/>
        <end position="47"/>
    </location>
</feature>
<gene>
    <name evidence="2" type="ORF">SPHINGO391_500214</name>
</gene>
<organism evidence="2 3">
    <name type="scientific">Sphingomonas aurantiaca</name>
    <dbReference type="NCBI Taxonomy" id="185949"/>
    <lineage>
        <taxon>Bacteria</taxon>
        <taxon>Pseudomonadati</taxon>
        <taxon>Pseudomonadota</taxon>
        <taxon>Alphaproteobacteria</taxon>
        <taxon>Sphingomonadales</taxon>
        <taxon>Sphingomonadaceae</taxon>
        <taxon>Sphingomonas</taxon>
    </lineage>
</organism>
<sequence length="143" mass="15419">MHVAQISRLFLKNTNPSELNRSHCPGVASGRLRQRAASGDRECDRGVSRPGGGLGGHRDAVALPNACSLPHGDAVQAPYRVHVAHGGGWHDRRNDTTDSARRDGRDAGLSDRGRTRPNSAKRADPDRGYLRARGRQGLVSDRG</sequence>
<reference evidence="2 3" key="1">
    <citation type="submission" date="2019-09" db="EMBL/GenBank/DDBJ databases">
        <authorList>
            <person name="Dittami M. S."/>
        </authorList>
    </citation>
    <scope>NUCLEOTIDE SEQUENCE [LARGE SCALE GENOMIC DNA]</scope>
    <source>
        <strain evidence="2">SPHINGO391</strain>
    </source>
</reference>
<name>A0A5E8ABJ3_9SPHN</name>
<proteinExistence type="predicted"/>
<feature type="region of interest" description="Disordered" evidence="1">
    <location>
        <begin position="85"/>
        <end position="143"/>
    </location>
</feature>
<dbReference type="EMBL" id="CABVLI010000046">
    <property type="protein sequence ID" value="VVT28547.1"/>
    <property type="molecule type" value="Genomic_DNA"/>
</dbReference>
<feature type="region of interest" description="Disordered" evidence="1">
    <location>
        <begin position="33"/>
        <end position="57"/>
    </location>
</feature>
<evidence type="ECO:0000313" key="2">
    <source>
        <dbReference type="EMBL" id="VVT28547.1"/>
    </source>
</evidence>
<dbReference type="AlphaFoldDB" id="A0A5E8ABJ3"/>
<accession>A0A5E8ABJ3</accession>
<evidence type="ECO:0000313" key="3">
    <source>
        <dbReference type="Proteomes" id="UP000326857"/>
    </source>
</evidence>